<gene>
    <name evidence="3" type="ORF">ACRB68_60650</name>
</gene>
<sequence>MLAVAAACVLLLFAQCGAAGGAPSGPAPARGGRGFNATDVMFLQMMLPHQAQGVRLVRLARRHAVRPETATLAAAIESTELAEAGGMADRLRGWRRPRTAPAHAHAAHGGMPQTSDAELRALDRVPDDRFERAFLNLLIAHQDDAVQLARLENRGGEDAWTRRLAERVTRSRSAEISRMLALLR</sequence>
<dbReference type="Gene3D" id="1.20.1260.10">
    <property type="match status" value="1"/>
</dbReference>
<proteinExistence type="predicted"/>
<keyword evidence="4" id="KW-1185">Reference proteome</keyword>
<dbReference type="InterPro" id="IPR012347">
    <property type="entry name" value="Ferritin-like"/>
</dbReference>
<dbReference type="EMBL" id="WEGH01000004">
    <property type="protein sequence ID" value="MQY07963.1"/>
    <property type="molecule type" value="Genomic_DNA"/>
</dbReference>
<protein>
    <recommendedName>
        <fullName evidence="2">DUF305 domain-containing protein</fullName>
    </recommendedName>
</protein>
<dbReference type="PANTHER" id="PTHR36933">
    <property type="entry name" value="SLL0788 PROTEIN"/>
    <property type="match status" value="1"/>
</dbReference>
<name>A0A7K0C3G7_9ACTN</name>
<dbReference type="InterPro" id="IPR005183">
    <property type="entry name" value="DUF305_CopM-like"/>
</dbReference>
<dbReference type="Proteomes" id="UP000487268">
    <property type="component" value="Unassembled WGS sequence"/>
</dbReference>
<organism evidence="3 4">
    <name type="scientific">Actinomadura macrotermitis</name>
    <dbReference type="NCBI Taxonomy" id="2585200"/>
    <lineage>
        <taxon>Bacteria</taxon>
        <taxon>Bacillati</taxon>
        <taxon>Actinomycetota</taxon>
        <taxon>Actinomycetes</taxon>
        <taxon>Streptosporangiales</taxon>
        <taxon>Thermomonosporaceae</taxon>
        <taxon>Actinomadura</taxon>
    </lineage>
</organism>
<evidence type="ECO:0000256" key="1">
    <source>
        <dbReference type="SAM" id="SignalP"/>
    </source>
</evidence>
<evidence type="ECO:0000259" key="2">
    <source>
        <dbReference type="Pfam" id="PF03713"/>
    </source>
</evidence>
<accession>A0A7K0C3G7</accession>
<keyword evidence="1" id="KW-0732">Signal</keyword>
<evidence type="ECO:0000313" key="3">
    <source>
        <dbReference type="EMBL" id="MQY07963.1"/>
    </source>
</evidence>
<feature type="chain" id="PRO_5039432525" description="DUF305 domain-containing protein" evidence="1">
    <location>
        <begin position="19"/>
        <end position="184"/>
    </location>
</feature>
<dbReference type="PANTHER" id="PTHR36933:SF1">
    <property type="entry name" value="SLL0788 PROTEIN"/>
    <property type="match status" value="1"/>
</dbReference>
<reference evidence="3 4" key="1">
    <citation type="submission" date="2019-10" db="EMBL/GenBank/DDBJ databases">
        <title>Actinomadura rubteroloni sp. nov. and Actinomadura macrotermitis sp. nov., isolated from the gut of fungus growing-termite Macrotermes natalensis.</title>
        <authorList>
            <person name="Benndorf R."/>
            <person name="Martin K."/>
            <person name="Kuefner M."/>
            <person name="De Beer W."/>
            <person name="Kaster A.-K."/>
            <person name="Vollmers J."/>
            <person name="Poulsen M."/>
            <person name="Beemelmanns C."/>
        </authorList>
    </citation>
    <scope>NUCLEOTIDE SEQUENCE [LARGE SCALE GENOMIC DNA]</scope>
    <source>
        <strain evidence="3 4">RB68</strain>
    </source>
</reference>
<comment type="caution">
    <text evidence="3">The sequence shown here is derived from an EMBL/GenBank/DDBJ whole genome shotgun (WGS) entry which is preliminary data.</text>
</comment>
<feature type="domain" description="DUF305" evidence="2">
    <location>
        <begin position="39"/>
        <end position="183"/>
    </location>
</feature>
<feature type="signal peptide" evidence="1">
    <location>
        <begin position="1"/>
        <end position="18"/>
    </location>
</feature>
<dbReference type="Pfam" id="PF03713">
    <property type="entry name" value="DUF305"/>
    <property type="match status" value="1"/>
</dbReference>
<dbReference type="AlphaFoldDB" id="A0A7K0C3G7"/>
<evidence type="ECO:0000313" key="4">
    <source>
        <dbReference type="Proteomes" id="UP000487268"/>
    </source>
</evidence>